<feature type="chain" id="PRO_5047159098" description="Secreted protein" evidence="2">
    <location>
        <begin position="28"/>
        <end position="127"/>
    </location>
</feature>
<dbReference type="RefSeq" id="WP_344421769.1">
    <property type="nucleotide sequence ID" value="NZ_BAAAQK010000018.1"/>
</dbReference>
<feature type="signal peptide" evidence="2">
    <location>
        <begin position="1"/>
        <end position="27"/>
    </location>
</feature>
<protein>
    <recommendedName>
        <fullName evidence="5">Secreted protein</fullName>
    </recommendedName>
</protein>
<feature type="region of interest" description="Disordered" evidence="1">
    <location>
        <begin position="23"/>
        <end position="43"/>
    </location>
</feature>
<organism evidence="3 4">
    <name type="scientific">Pseudonocardia ailaonensis</name>
    <dbReference type="NCBI Taxonomy" id="367279"/>
    <lineage>
        <taxon>Bacteria</taxon>
        <taxon>Bacillati</taxon>
        <taxon>Actinomycetota</taxon>
        <taxon>Actinomycetes</taxon>
        <taxon>Pseudonocardiales</taxon>
        <taxon>Pseudonocardiaceae</taxon>
        <taxon>Pseudonocardia</taxon>
    </lineage>
</organism>
<evidence type="ECO:0000313" key="3">
    <source>
        <dbReference type="EMBL" id="GAA1863789.1"/>
    </source>
</evidence>
<reference evidence="3 4" key="1">
    <citation type="journal article" date="2019" name="Int. J. Syst. Evol. Microbiol.">
        <title>The Global Catalogue of Microorganisms (GCM) 10K type strain sequencing project: providing services to taxonomists for standard genome sequencing and annotation.</title>
        <authorList>
            <consortium name="The Broad Institute Genomics Platform"/>
            <consortium name="The Broad Institute Genome Sequencing Center for Infectious Disease"/>
            <person name="Wu L."/>
            <person name="Ma J."/>
        </authorList>
    </citation>
    <scope>NUCLEOTIDE SEQUENCE [LARGE SCALE GENOMIC DNA]</scope>
    <source>
        <strain evidence="3 4">JCM 16009</strain>
    </source>
</reference>
<evidence type="ECO:0008006" key="5">
    <source>
        <dbReference type="Google" id="ProtNLM"/>
    </source>
</evidence>
<keyword evidence="4" id="KW-1185">Reference proteome</keyword>
<dbReference type="Proteomes" id="UP001500449">
    <property type="component" value="Unassembled WGS sequence"/>
</dbReference>
<accession>A0ABN2NEC6</accession>
<feature type="compositionally biased region" description="Low complexity" evidence="1">
    <location>
        <begin position="23"/>
        <end position="40"/>
    </location>
</feature>
<gene>
    <name evidence="3" type="ORF">GCM10009836_50170</name>
</gene>
<feature type="region of interest" description="Disordered" evidence="1">
    <location>
        <begin position="64"/>
        <end position="89"/>
    </location>
</feature>
<evidence type="ECO:0000256" key="1">
    <source>
        <dbReference type="SAM" id="MobiDB-lite"/>
    </source>
</evidence>
<evidence type="ECO:0000256" key="2">
    <source>
        <dbReference type="SAM" id="SignalP"/>
    </source>
</evidence>
<evidence type="ECO:0000313" key="4">
    <source>
        <dbReference type="Proteomes" id="UP001500449"/>
    </source>
</evidence>
<sequence length="127" mass="13131">MKRWMGGTIAAVVVAGGIAAGTGVALADPGTPPSSAAPAAKPDKVCTERIPKALARIDKLSTRIGGDASTKGSTAWLQDRAQKARSSGHTALADLLDQRAADRPQRTQQLATLKTQLLDVQKKDCGS</sequence>
<comment type="caution">
    <text evidence="3">The sequence shown here is derived from an EMBL/GenBank/DDBJ whole genome shotgun (WGS) entry which is preliminary data.</text>
</comment>
<proteinExistence type="predicted"/>
<name>A0ABN2NEC6_9PSEU</name>
<keyword evidence="2" id="KW-0732">Signal</keyword>
<dbReference type="EMBL" id="BAAAQK010000018">
    <property type="protein sequence ID" value="GAA1863789.1"/>
    <property type="molecule type" value="Genomic_DNA"/>
</dbReference>